<dbReference type="EnsemblPlants" id="PNT67494">
    <property type="protein sequence ID" value="PNT67494"/>
    <property type="gene ID" value="BRADI_3g27977v3"/>
</dbReference>
<feature type="compositionally biased region" description="Pro residues" evidence="1">
    <location>
        <begin position="14"/>
        <end position="35"/>
    </location>
</feature>
<dbReference type="Gramene" id="PNT67494">
    <property type="protein sequence ID" value="PNT67494"/>
    <property type="gene ID" value="BRADI_3g27977v3"/>
</dbReference>
<dbReference type="InParanoid" id="A0A2K2CZP5"/>
<reference evidence="3" key="3">
    <citation type="submission" date="2018-08" db="UniProtKB">
        <authorList>
            <consortium name="EnsemblPlants"/>
        </authorList>
    </citation>
    <scope>IDENTIFICATION</scope>
    <source>
        <strain evidence="3">cv. Bd21</strain>
    </source>
</reference>
<proteinExistence type="predicted"/>
<name>A0A2K2CZP5_BRADI</name>
<evidence type="ECO:0000313" key="4">
    <source>
        <dbReference type="Proteomes" id="UP000008810"/>
    </source>
</evidence>
<organism evidence="2">
    <name type="scientific">Brachypodium distachyon</name>
    <name type="common">Purple false brome</name>
    <name type="synonym">Trachynia distachya</name>
    <dbReference type="NCBI Taxonomy" id="15368"/>
    <lineage>
        <taxon>Eukaryota</taxon>
        <taxon>Viridiplantae</taxon>
        <taxon>Streptophyta</taxon>
        <taxon>Embryophyta</taxon>
        <taxon>Tracheophyta</taxon>
        <taxon>Spermatophyta</taxon>
        <taxon>Magnoliopsida</taxon>
        <taxon>Liliopsida</taxon>
        <taxon>Poales</taxon>
        <taxon>Poaceae</taxon>
        <taxon>BOP clade</taxon>
        <taxon>Pooideae</taxon>
        <taxon>Stipodae</taxon>
        <taxon>Brachypodieae</taxon>
        <taxon>Brachypodium</taxon>
    </lineage>
</organism>
<evidence type="ECO:0000313" key="3">
    <source>
        <dbReference type="EnsemblPlants" id="PNT67494"/>
    </source>
</evidence>
<evidence type="ECO:0000256" key="1">
    <source>
        <dbReference type="SAM" id="MobiDB-lite"/>
    </source>
</evidence>
<sequence length="153" mass="16399">MVRPLFPCPHGAARPPPPRPLSTSPPPRLPPPPARRPLLHPSAPSPPRLHGSHLSISSAAVGDLSVRISRKSTPLRRRPARVRELRRLVASRRVVEGRVVGYGYGRAAPVPEPGGCHLEVFPCEPQPRPAPPLLSCAASKPPRGPLPLLLAPL</sequence>
<reference evidence="2 3" key="1">
    <citation type="journal article" date="2010" name="Nature">
        <title>Genome sequencing and analysis of the model grass Brachypodium distachyon.</title>
        <authorList>
            <consortium name="International Brachypodium Initiative"/>
        </authorList>
    </citation>
    <scope>NUCLEOTIDE SEQUENCE [LARGE SCALE GENOMIC DNA]</scope>
    <source>
        <strain evidence="2 3">Bd21</strain>
    </source>
</reference>
<dbReference type="Proteomes" id="UP000008810">
    <property type="component" value="Chromosome 3"/>
</dbReference>
<feature type="region of interest" description="Disordered" evidence="1">
    <location>
        <begin position="1"/>
        <end position="63"/>
    </location>
</feature>
<dbReference type="AlphaFoldDB" id="A0A2K2CZP5"/>
<keyword evidence="4" id="KW-1185">Reference proteome</keyword>
<dbReference type="EMBL" id="CM000882">
    <property type="protein sequence ID" value="PNT67494.1"/>
    <property type="molecule type" value="Genomic_DNA"/>
</dbReference>
<reference evidence="2" key="2">
    <citation type="submission" date="2017-06" db="EMBL/GenBank/DDBJ databases">
        <title>WGS assembly of Brachypodium distachyon.</title>
        <authorList>
            <consortium name="The International Brachypodium Initiative"/>
            <person name="Lucas S."/>
            <person name="Harmon-Smith M."/>
            <person name="Lail K."/>
            <person name="Tice H."/>
            <person name="Grimwood J."/>
            <person name="Bruce D."/>
            <person name="Barry K."/>
            <person name="Shu S."/>
            <person name="Lindquist E."/>
            <person name="Wang M."/>
            <person name="Pitluck S."/>
            <person name="Vogel J.P."/>
            <person name="Garvin D.F."/>
            <person name="Mockler T.C."/>
            <person name="Schmutz J."/>
            <person name="Rokhsar D."/>
            <person name="Bevan M.W."/>
        </authorList>
    </citation>
    <scope>NUCLEOTIDE SEQUENCE</scope>
    <source>
        <strain evidence="2">Bd21</strain>
    </source>
</reference>
<accession>A0A2K2CZP5</accession>
<gene>
    <name evidence="2" type="ORF">BRADI_3g27977v3</name>
</gene>
<evidence type="ECO:0000313" key="2">
    <source>
        <dbReference type="EMBL" id="PNT67494.1"/>
    </source>
</evidence>
<protein>
    <submittedName>
        <fullName evidence="2 3">Uncharacterized protein</fullName>
    </submittedName>
</protein>